<name>A0ACA9L3X0_9GLOM</name>
<accession>A0ACA9L3X0</accession>
<dbReference type="Proteomes" id="UP000789860">
    <property type="component" value="Unassembled WGS sequence"/>
</dbReference>
<evidence type="ECO:0000313" key="1">
    <source>
        <dbReference type="EMBL" id="CAG8507479.1"/>
    </source>
</evidence>
<keyword evidence="2" id="KW-1185">Reference proteome</keyword>
<organism evidence="1 2">
    <name type="scientific">Scutellospora calospora</name>
    <dbReference type="NCBI Taxonomy" id="85575"/>
    <lineage>
        <taxon>Eukaryota</taxon>
        <taxon>Fungi</taxon>
        <taxon>Fungi incertae sedis</taxon>
        <taxon>Mucoromycota</taxon>
        <taxon>Glomeromycotina</taxon>
        <taxon>Glomeromycetes</taxon>
        <taxon>Diversisporales</taxon>
        <taxon>Gigasporaceae</taxon>
        <taxon>Scutellospora</taxon>
    </lineage>
</organism>
<comment type="caution">
    <text evidence="1">The sequence shown here is derived from an EMBL/GenBank/DDBJ whole genome shotgun (WGS) entry which is preliminary data.</text>
</comment>
<dbReference type="EMBL" id="CAJVPM010003938">
    <property type="protein sequence ID" value="CAG8507479.1"/>
    <property type="molecule type" value="Genomic_DNA"/>
</dbReference>
<proteinExistence type="predicted"/>
<protein>
    <submittedName>
        <fullName evidence="1">8637_t:CDS:1</fullName>
    </submittedName>
</protein>
<sequence length="58" mass="6515">MKNCVILNYQVIAGKEYDPLLSIEGRKVALLERQIKARKEAAEAEAIELQTTIENKLG</sequence>
<gene>
    <name evidence="1" type="ORF">SCALOS_LOCUS3514</name>
</gene>
<reference evidence="1" key="1">
    <citation type="submission" date="2021-06" db="EMBL/GenBank/DDBJ databases">
        <authorList>
            <person name="Kallberg Y."/>
            <person name="Tangrot J."/>
            <person name="Rosling A."/>
        </authorList>
    </citation>
    <scope>NUCLEOTIDE SEQUENCE</scope>
    <source>
        <strain evidence="1">AU212A</strain>
    </source>
</reference>
<evidence type="ECO:0000313" key="2">
    <source>
        <dbReference type="Proteomes" id="UP000789860"/>
    </source>
</evidence>